<feature type="region of interest" description="Disordered" evidence="2">
    <location>
        <begin position="162"/>
        <end position="198"/>
    </location>
</feature>
<sequence>MELATLATQLDTIGVQEKTASARVVALEAMRDELQNSLKVHKNLCSDLTAQMDELQQDHATAILLLLQKISVDSAFAELKGRKEDLEAACANLEDTRQYLQRKLFEGEETEKQARQIVKDHEDHQSRWDSQEAATDHLMSEVDYLKSREDRLKHENSSLRHRVEALERRSARHTQRGSEYSLDDSEQEMDNLLDPKCPERVATTRDMLRREREYYYDDLHDWKNSGPRLPSPPPRLPSSFDKKPKSNTTGASKQSKPSKPKTTTQSGPLRAAPTSAPAAPQLLKLSSTRKVDPTEETEGTVYKRSLGVYDGYFGDVLRKAGREGLSLGVLKQHVRELVSNSSELKEYLYKFDDMFNLRREALRK</sequence>
<protein>
    <submittedName>
        <fullName evidence="3">Uncharacterized protein</fullName>
    </submittedName>
</protein>
<evidence type="ECO:0000313" key="4">
    <source>
        <dbReference type="Proteomes" id="UP001212841"/>
    </source>
</evidence>
<dbReference type="AlphaFoldDB" id="A0AAD5WXZ2"/>
<evidence type="ECO:0000256" key="2">
    <source>
        <dbReference type="SAM" id="MobiDB-lite"/>
    </source>
</evidence>
<comment type="caution">
    <text evidence="3">The sequence shown here is derived from an EMBL/GenBank/DDBJ whole genome shotgun (WGS) entry which is preliminary data.</text>
</comment>
<feature type="compositionally biased region" description="Low complexity" evidence="2">
    <location>
        <begin position="252"/>
        <end position="266"/>
    </location>
</feature>
<dbReference type="Proteomes" id="UP001212841">
    <property type="component" value="Unassembled WGS sequence"/>
</dbReference>
<reference evidence="3" key="1">
    <citation type="submission" date="2020-05" db="EMBL/GenBank/DDBJ databases">
        <title>Phylogenomic resolution of chytrid fungi.</title>
        <authorList>
            <person name="Stajich J.E."/>
            <person name="Amses K."/>
            <person name="Simmons R."/>
            <person name="Seto K."/>
            <person name="Myers J."/>
            <person name="Bonds A."/>
            <person name="Quandt C.A."/>
            <person name="Barry K."/>
            <person name="Liu P."/>
            <person name="Grigoriev I."/>
            <person name="Longcore J.E."/>
            <person name="James T.Y."/>
        </authorList>
    </citation>
    <scope>NUCLEOTIDE SEQUENCE</scope>
    <source>
        <strain evidence="3">JEL0318</strain>
    </source>
</reference>
<dbReference type="EMBL" id="JADGJD010003029">
    <property type="protein sequence ID" value="KAJ3026275.1"/>
    <property type="molecule type" value="Genomic_DNA"/>
</dbReference>
<keyword evidence="1" id="KW-0175">Coiled coil</keyword>
<name>A0AAD5WXZ2_9FUNG</name>
<proteinExistence type="predicted"/>
<gene>
    <name evidence="3" type="ORF">HK097_006486</name>
</gene>
<feature type="non-terminal residue" evidence="3">
    <location>
        <position position="364"/>
    </location>
</feature>
<evidence type="ECO:0000313" key="3">
    <source>
        <dbReference type="EMBL" id="KAJ3026275.1"/>
    </source>
</evidence>
<accession>A0AAD5WXZ2</accession>
<feature type="coiled-coil region" evidence="1">
    <location>
        <begin position="24"/>
        <end position="103"/>
    </location>
</feature>
<keyword evidence="4" id="KW-1185">Reference proteome</keyword>
<feature type="compositionally biased region" description="Acidic residues" evidence="2">
    <location>
        <begin position="181"/>
        <end position="191"/>
    </location>
</feature>
<feature type="region of interest" description="Disordered" evidence="2">
    <location>
        <begin position="220"/>
        <end position="297"/>
    </location>
</feature>
<evidence type="ECO:0000256" key="1">
    <source>
        <dbReference type="SAM" id="Coils"/>
    </source>
</evidence>
<organism evidence="3 4">
    <name type="scientific">Rhizophlyctis rosea</name>
    <dbReference type="NCBI Taxonomy" id="64517"/>
    <lineage>
        <taxon>Eukaryota</taxon>
        <taxon>Fungi</taxon>
        <taxon>Fungi incertae sedis</taxon>
        <taxon>Chytridiomycota</taxon>
        <taxon>Chytridiomycota incertae sedis</taxon>
        <taxon>Chytridiomycetes</taxon>
        <taxon>Rhizophlyctidales</taxon>
        <taxon>Rhizophlyctidaceae</taxon>
        <taxon>Rhizophlyctis</taxon>
    </lineage>
</organism>